<dbReference type="SMART" id="SM00558">
    <property type="entry name" value="JmjC"/>
    <property type="match status" value="1"/>
</dbReference>
<evidence type="ECO:0000259" key="4">
    <source>
        <dbReference type="PROSITE" id="PS51184"/>
    </source>
</evidence>
<dbReference type="InterPro" id="IPR003347">
    <property type="entry name" value="JmjC_dom"/>
</dbReference>
<dbReference type="SUPFAM" id="SSF51197">
    <property type="entry name" value="Clavaminate synthase-like"/>
    <property type="match status" value="1"/>
</dbReference>
<dbReference type="GO" id="GO:0006357">
    <property type="term" value="P:regulation of transcription by RNA polymerase II"/>
    <property type="evidence" value="ECO:0007669"/>
    <property type="project" value="TreeGrafter"/>
</dbReference>
<comment type="caution">
    <text evidence="5">The sequence shown here is derived from an EMBL/GenBank/DDBJ whole genome shotgun (WGS) entry which is preliminary data.</text>
</comment>
<gene>
    <name evidence="5" type="ORF">PsYK624_122500</name>
</gene>
<evidence type="ECO:0000256" key="2">
    <source>
        <dbReference type="ARBA" id="ARBA00022723"/>
    </source>
</evidence>
<dbReference type="Proteomes" id="UP000703269">
    <property type="component" value="Unassembled WGS sequence"/>
</dbReference>
<keyword evidence="2" id="KW-0479">Metal-binding</keyword>
<comment type="subcellular location">
    <subcellularLocation>
        <location evidence="1">Nucleus</location>
    </subcellularLocation>
</comment>
<sequence>MKPTATSSGNHRLAQLEHLQAEVVQVITQPGISPPSTKPLSKNVLATIESLDRQTAPPVRRVPQLTNNQKNEFKALWRKGYPVVVRVQGSGPCKPDDFVRLYGDAPVSVHISSDKDPTTTTLGRFFELWTAQDSGRNVTLRDFPPDAGFNEQFADLCEHFKRMTPFPDITSPRAFNGLLSHWPHEPQQGEDLAGLRKPDIGPKMYISSGDYEGIGSTAIHKDKAAAINIMLYTAPARNSRDSGAQWTVFLAEDGPKIRQYLNVKFNRDPTGPDLTHAGQVFLTGEMLRELWTEHGVTPFRFVQRPGQAVFVPVGAAHQVANLTPSIKIATDFLHVDDIGKTFSLHDEFRRESMESMLSPDMILWHTWKSLHSLDALDTTPIAVNVPRKKTATSANRERLARRVTGNHAGSAAYRHRCPHQDCADIQFAPTTVTGLRDHM</sequence>
<dbReference type="OrthoDB" id="2754979at2759"/>
<dbReference type="GO" id="GO:0000785">
    <property type="term" value="C:chromatin"/>
    <property type="evidence" value="ECO:0007669"/>
    <property type="project" value="TreeGrafter"/>
</dbReference>
<name>A0A9P3LJB7_9APHY</name>
<dbReference type="Pfam" id="PF02373">
    <property type="entry name" value="JmjC"/>
    <property type="match status" value="1"/>
</dbReference>
<dbReference type="EMBL" id="BPQB01000055">
    <property type="protein sequence ID" value="GJE96057.1"/>
    <property type="molecule type" value="Genomic_DNA"/>
</dbReference>
<dbReference type="InterPro" id="IPR045109">
    <property type="entry name" value="LSDs-like"/>
</dbReference>
<organism evidence="5 6">
    <name type="scientific">Phanerochaete sordida</name>
    <dbReference type="NCBI Taxonomy" id="48140"/>
    <lineage>
        <taxon>Eukaryota</taxon>
        <taxon>Fungi</taxon>
        <taxon>Dikarya</taxon>
        <taxon>Basidiomycota</taxon>
        <taxon>Agaricomycotina</taxon>
        <taxon>Agaricomycetes</taxon>
        <taxon>Polyporales</taxon>
        <taxon>Phanerochaetaceae</taxon>
        <taxon>Phanerochaete</taxon>
    </lineage>
</organism>
<proteinExistence type="predicted"/>
<dbReference type="PROSITE" id="PS51184">
    <property type="entry name" value="JMJC"/>
    <property type="match status" value="1"/>
</dbReference>
<dbReference type="AlphaFoldDB" id="A0A9P3LJB7"/>
<feature type="domain" description="JmjC" evidence="4">
    <location>
        <begin position="174"/>
        <end position="349"/>
    </location>
</feature>
<dbReference type="GO" id="GO:0032454">
    <property type="term" value="F:histone H3K9 demethylase activity"/>
    <property type="evidence" value="ECO:0007669"/>
    <property type="project" value="InterPro"/>
</dbReference>
<dbReference type="GO" id="GO:0000118">
    <property type="term" value="C:histone deacetylase complex"/>
    <property type="evidence" value="ECO:0007669"/>
    <property type="project" value="TreeGrafter"/>
</dbReference>
<dbReference type="Gene3D" id="2.60.120.650">
    <property type="entry name" value="Cupin"/>
    <property type="match status" value="1"/>
</dbReference>
<dbReference type="GO" id="GO:0031490">
    <property type="term" value="F:chromatin DNA binding"/>
    <property type="evidence" value="ECO:0007669"/>
    <property type="project" value="TreeGrafter"/>
</dbReference>
<reference evidence="5 6" key="1">
    <citation type="submission" date="2021-08" db="EMBL/GenBank/DDBJ databases">
        <title>Draft Genome Sequence of Phanerochaete sordida strain YK-624.</title>
        <authorList>
            <person name="Mori T."/>
            <person name="Dohra H."/>
            <person name="Suzuki T."/>
            <person name="Kawagishi H."/>
            <person name="Hirai H."/>
        </authorList>
    </citation>
    <scope>NUCLEOTIDE SEQUENCE [LARGE SCALE GENOMIC DNA]</scope>
    <source>
        <strain evidence="5 6">YK-624</strain>
    </source>
</reference>
<dbReference type="GO" id="GO:0046872">
    <property type="term" value="F:metal ion binding"/>
    <property type="evidence" value="ECO:0007669"/>
    <property type="project" value="UniProtKB-KW"/>
</dbReference>
<protein>
    <recommendedName>
        <fullName evidence="4">JmjC domain-containing protein</fullName>
    </recommendedName>
</protein>
<dbReference type="PANTHER" id="PTHR12549">
    <property type="entry name" value="JMJC DOMAIN-CONTAINING HISTONE DEMETHYLATION PROTEIN"/>
    <property type="match status" value="1"/>
</dbReference>
<evidence type="ECO:0000256" key="3">
    <source>
        <dbReference type="ARBA" id="ARBA00023242"/>
    </source>
</evidence>
<evidence type="ECO:0000256" key="1">
    <source>
        <dbReference type="ARBA" id="ARBA00004123"/>
    </source>
</evidence>
<evidence type="ECO:0000313" key="5">
    <source>
        <dbReference type="EMBL" id="GJE96057.1"/>
    </source>
</evidence>
<keyword evidence="3" id="KW-0539">Nucleus</keyword>
<accession>A0A9P3LJB7</accession>
<dbReference type="GO" id="GO:0003712">
    <property type="term" value="F:transcription coregulator activity"/>
    <property type="evidence" value="ECO:0007669"/>
    <property type="project" value="TreeGrafter"/>
</dbReference>
<evidence type="ECO:0000313" key="6">
    <source>
        <dbReference type="Proteomes" id="UP000703269"/>
    </source>
</evidence>
<keyword evidence="6" id="KW-1185">Reference proteome</keyword>
<dbReference type="PANTHER" id="PTHR12549:SF38">
    <property type="entry name" value="JMJC DOMAIN-CONTAINING HISTONE DEMETHYLASE 2, ISOFORM A"/>
    <property type="match status" value="1"/>
</dbReference>